<dbReference type="GO" id="GO:0005886">
    <property type="term" value="C:plasma membrane"/>
    <property type="evidence" value="ECO:0007669"/>
    <property type="project" value="TreeGrafter"/>
</dbReference>
<keyword evidence="1" id="KW-0472">Membrane</keyword>
<dbReference type="PANTHER" id="PTHR32309:SF13">
    <property type="entry name" value="FERRIC ENTEROBACTIN TRANSPORT PROTEIN FEPE"/>
    <property type="match status" value="1"/>
</dbReference>
<accession>A0A4S1DXG1</accession>
<feature type="transmembrane region" description="Helical" evidence="1">
    <location>
        <begin position="362"/>
        <end position="385"/>
    </location>
</feature>
<evidence type="ECO:0000313" key="4">
    <source>
        <dbReference type="Proteomes" id="UP000307602"/>
    </source>
</evidence>
<evidence type="ECO:0000259" key="2">
    <source>
        <dbReference type="Pfam" id="PF13614"/>
    </source>
</evidence>
<sequence length="653" mass="76601">MESSINLVVNTLSKIRFSRNKVFHFLSKNAKLWKLYTIVILVFLVFCHYKINNEGLIYRYSSSFQIKSALDINSLDNLLNNYIPNSKNFEEISFTNFKASSLSKKIINNNNLFIQSYKSKYSYHLGEPLELNSIFGITINSDAFQLIDTKIYLKQTSTDSIRITISFDEDVLSQYNYQNNISRDLDIAVNDTTFNVKIGKRVQNKYFDFTINKMQSLNQDINYYFKFKDLNKLSDEYNSLIKVWNESENFYISCEGKHYLNIKKYIDELTKGYLKYHEDEIKLKISELTSNLSKSNKALEDSLSIHLKKEKGHFHQLIIDNINQKYDENLRLLFKANQLKKRNLFSLRTISSKISPVENKRFYYALYMFAGISIVFIYANLFFLASNFLNRSINSIIKVKKVIGKNTFFVLPKMSRKIKNKIFCDSSSFFSQRFEYISTYLTIEKPNCKTILFTSTLQGEGKTTSSLKLATYLTQLGYKTVFLSLDLRKHNPLINKLKNKEYLGFLDYMDDQTLTSKDIIVNFEVSECDNDISKLDVILPNGTSQNSHILLSSDRLKALIIELKNLYDYVIIDTLPVGLFSESRFIFNQIDLIFYLIRFDYSNYQFTKFSIEDSLSKNEEVLFLINDMKEDYIYLNGIASRQFYKRGYFAKKH</sequence>
<keyword evidence="1" id="KW-1133">Transmembrane helix</keyword>
<reference evidence="3 4" key="1">
    <citation type="submission" date="2019-04" db="EMBL/GenBank/DDBJ databases">
        <authorList>
            <person name="Liu A."/>
        </authorList>
    </citation>
    <scope>NUCLEOTIDE SEQUENCE [LARGE SCALE GENOMIC DNA]</scope>
    <source>
        <strain evidence="3 4">RZ03</strain>
    </source>
</reference>
<keyword evidence="1" id="KW-0812">Transmembrane</keyword>
<dbReference type="GO" id="GO:0004713">
    <property type="term" value="F:protein tyrosine kinase activity"/>
    <property type="evidence" value="ECO:0007669"/>
    <property type="project" value="TreeGrafter"/>
</dbReference>
<dbReference type="InterPro" id="IPR025669">
    <property type="entry name" value="AAA_dom"/>
</dbReference>
<proteinExistence type="predicted"/>
<feature type="transmembrane region" description="Helical" evidence="1">
    <location>
        <begin position="33"/>
        <end position="51"/>
    </location>
</feature>
<comment type="caution">
    <text evidence="3">The sequence shown here is derived from an EMBL/GenBank/DDBJ whole genome shotgun (WGS) entry which is preliminary data.</text>
</comment>
<dbReference type="OrthoDB" id="9794577at2"/>
<dbReference type="InterPro" id="IPR027417">
    <property type="entry name" value="P-loop_NTPase"/>
</dbReference>
<dbReference type="Gene3D" id="3.40.50.300">
    <property type="entry name" value="P-loop containing nucleotide triphosphate hydrolases"/>
    <property type="match status" value="1"/>
</dbReference>
<evidence type="ECO:0000256" key="1">
    <source>
        <dbReference type="SAM" id="Phobius"/>
    </source>
</evidence>
<name>A0A4S1DXG1_9FLAO</name>
<organism evidence="3 4">
    <name type="scientific">Flavivirga rizhaonensis</name>
    <dbReference type="NCBI Taxonomy" id="2559571"/>
    <lineage>
        <taxon>Bacteria</taxon>
        <taxon>Pseudomonadati</taxon>
        <taxon>Bacteroidota</taxon>
        <taxon>Flavobacteriia</taxon>
        <taxon>Flavobacteriales</taxon>
        <taxon>Flavobacteriaceae</taxon>
        <taxon>Flavivirga</taxon>
    </lineage>
</organism>
<evidence type="ECO:0000313" key="3">
    <source>
        <dbReference type="EMBL" id="TGV02759.1"/>
    </source>
</evidence>
<dbReference type="InterPro" id="IPR050445">
    <property type="entry name" value="Bact_polysacc_biosynth/exp"/>
</dbReference>
<dbReference type="AlphaFoldDB" id="A0A4S1DXG1"/>
<dbReference type="Pfam" id="PF13614">
    <property type="entry name" value="AAA_31"/>
    <property type="match status" value="1"/>
</dbReference>
<dbReference type="SUPFAM" id="SSF52540">
    <property type="entry name" value="P-loop containing nucleoside triphosphate hydrolases"/>
    <property type="match status" value="1"/>
</dbReference>
<dbReference type="EMBL" id="SRSO01000011">
    <property type="protein sequence ID" value="TGV02759.1"/>
    <property type="molecule type" value="Genomic_DNA"/>
</dbReference>
<keyword evidence="4" id="KW-1185">Reference proteome</keyword>
<dbReference type="Proteomes" id="UP000307602">
    <property type="component" value="Unassembled WGS sequence"/>
</dbReference>
<gene>
    <name evidence="3" type="ORF">EM932_10030</name>
</gene>
<dbReference type="RefSeq" id="WP_135877049.1">
    <property type="nucleotide sequence ID" value="NZ_SRSO01000011.1"/>
</dbReference>
<dbReference type="PANTHER" id="PTHR32309">
    <property type="entry name" value="TYROSINE-PROTEIN KINASE"/>
    <property type="match status" value="1"/>
</dbReference>
<feature type="domain" description="AAA" evidence="2">
    <location>
        <begin position="449"/>
        <end position="576"/>
    </location>
</feature>
<protein>
    <recommendedName>
        <fullName evidence="2">AAA domain-containing protein</fullName>
    </recommendedName>
</protein>